<dbReference type="EMBL" id="JARQWQ010000014">
    <property type="protein sequence ID" value="KAK2567601.1"/>
    <property type="molecule type" value="Genomic_DNA"/>
</dbReference>
<dbReference type="AlphaFoldDB" id="A0AAD9VAT0"/>
<feature type="domain" description="DUF4209" evidence="1">
    <location>
        <begin position="156"/>
        <end position="238"/>
    </location>
</feature>
<dbReference type="PANTHER" id="PTHR31701">
    <property type="entry name" value="ENDOPLASMIC RETICULUM MEMBRANE-ASSOCIATED RNA DEGRADATION PROTEIN"/>
    <property type="match status" value="1"/>
</dbReference>
<evidence type="ECO:0000259" key="1">
    <source>
        <dbReference type="Pfam" id="PF13910"/>
    </source>
</evidence>
<dbReference type="Proteomes" id="UP001249851">
    <property type="component" value="Unassembled WGS sequence"/>
</dbReference>
<evidence type="ECO:0000313" key="3">
    <source>
        <dbReference type="Proteomes" id="UP001249851"/>
    </source>
</evidence>
<proteinExistence type="predicted"/>
<comment type="caution">
    <text evidence="2">The sequence shown here is derived from an EMBL/GenBank/DDBJ whole genome shotgun (WGS) entry which is preliminary data.</text>
</comment>
<dbReference type="InterPro" id="IPR025209">
    <property type="entry name" value="DUF4209"/>
</dbReference>
<organism evidence="2 3">
    <name type="scientific">Acropora cervicornis</name>
    <name type="common">Staghorn coral</name>
    <dbReference type="NCBI Taxonomy" id="6130"/>
    <lineage>
        <taxon>Eukaryota</taxon>
        <taxon>Metazoa</taxon>
        <taxon>Cnidaria</taxon>
        <taxon>Anthozoa</taxon>
        <taxon>Hexacorallia</taxon>
        <taxon>Scleractinia</taxon>
        <taxon>Astrocoeniina</taxon>
        <taxon>Acroporidae</taxon>
        <taxon>Acropora</taxon>
    </lineage>
</organism>
<keyword evidence="3" id="KW-1185">Reference proteome</keyword>
<reference evidence="2" key="2">
    <citation type="journal article" date="2023" name="Science">
        <title>Genomic signatures of disease resistance in endangered staghorn corals.</title>
        <authorList>
            <person name="Vollmer S.V."/>
            <person name="Selwyn J.D."/>
            <person name="Despard B.A."/>
            <person name="Roesel C.L."/>
        </authorList>
    </citation>
    <scope>NUCLEOTIDE SEQUENCE</scope>
    <source>
        <strain evidence="2">K2</strain>
    </source>
</reference>
<evidence type="ECO:0000313" key="2">
    <source>
        <dbReference type="EMBL" id="KAK2567601.1"/>
    </source>
</evidence>
<dbReference type="Pfam" id="PF13910">
    <property type="entry name" value="DUF4209"/>
    <property type="match status" value="1"/>
</dbReference>
<gene>
    <name evidence="2" type="ORF">P5673_008445</name>
</gene>
<dbReference type="PANTHER" id="PTHR31701:SF2">
    <property type="entry name" value="ENDOPLASMIC RETICULUM MEMBRANE-ASSOCIATED RNA DEGRADATION PROTEIN"/>
    <property type="match status" value="1"/>
</dbReference>
<sequence length="692" mass="79224">MGTIPPNSLKEKFEDAVKHGGSSLSSNVQKLICESFVLPNDDITHKVSNKEFDFTTSKFELLDESLWREIESVLGEEILKANLEINYFEAVGRLCPLCHAIHKEIIHLEQLEFEEQFRERLQWTGCSERFIKCLSLLKSSNPADHILCLLLLTSSLEHALGDVYLSFSGSAHCPSLLKDLLATSELKDVFGETVMRLLFILIGPPRSLNLRNVLWHGFVSPGEVPVQYASFLLVITASMHCKLENEPFCSRKIRRRPLRKLSVDAGMGLNVFPLIKISDMPEVLELFHANFFIISNMLPLWLQAVDYFVQKRFDFCMVLLLPQLEHGLRRLFACVNNCPQRVMTAESTVLYTTFDEILSPVLPDGSENLLRQEIGDENLEMLLDVLVHSEGPRIRDHISHGEVDLSEISQELANHVLCICIAFLGLYNFPDKNSHGCSHQTAPGQIYDAVRQYKSLFHPISLLTMSVHNAALSLLNWHNLPIPSEEEFKNPTGSQCDEKWIDCFGATMEELCQWMESILAEHGHKLLPCKFGVDNVSVFVEVVEEILNVGKFTTLYRPKDEIAITALLRSIIHHISVISEQVCEAAKVKYEQWVKRQLRQRQRTNFKRLWLQIPSFFLILQSMVCVVIVEQFKLSKDTYCQDRSTLIRFLKRCLQCSENMDSLSSISKNRWDECSTVGKTWLQFVEMHYTGL</sequence>
<protein>
    <submittedName>
        <fullName evidence="2">Endoplasmic reticulum membrane-associated RNA degradation protein</fullName>
    </submittedName>
</protein>
<reference evidence="2" key="1">
    <citation type="journal article" date="2023" name="G3 (Bethesda)">
        <title>Whole genome assembly and annotation of the endangered Caribbean coral Acropora cervicornis.</title>
        <authorList>
            <person name="Selwyn J.D."/>
            <person name="Vollmer S.V."/>
        </authorList>
    </citation>
    <scope>NUCLEOTIDE SEQUENCE</scope>
    <source>
        <strain evidence="2">K2</strain>
    </source>
</reference>
<dbReference type="InterPro" id="IPR039635">
    <property type="entry name" value="ERMARD"/>
</dbReference>
<name>A0AAD9VAT0_ACRCE</name>
<accession>A0AAD9VAT0</accession>